<dbReference type="Pfam" id="PF00005">
    <property type="entry name" value="ABC_tran"/>
    <property type="match status" value="1"/>
</dbReference>
<dbReference type="Pfam" id="PF00664">
    <property type="entry name" value="ABC_membrane"/>
    <property type="match status" value="1"/>
</dbReference>
<evidence type="ECO:0000313" key="10">
    <source>
        <dbReference type="EMBL" id="MFD0867661.1"/>
    </source>
</evidence>
<dbReference type="PROSITE" id="PS00211">
    <property type="entry name" value="ABC_TRANSPORTER_1"/>
    <property type="match status" value="1"/>
</dbReference>
<evidence type="ECO:0000256" key="6">
    <source>
        <dbReference type="ARBA" id="ARBA00023136"/>
    </source>
</evidence>
<dbReference type="CDD" id="cd07346">
    <property type="entry name" value="ABC_6TM_exporters"/>
    <property type="match status" value="1"/>
</dbReference>
<dbReference type="SUPFAM" id="SSF52540">
    <property type="entry name" value="P-loop containing nucleoside triphosphate hydrolases"/>
    <property type="match status" value="1"/>
</dbReference>
<dbReference type="Gene3D" id="1.20.1560.10">
    <property type="entry name" value="ABC transporter type 1, transmembrane domain"/>
    <property type="match status" value="1"/>
</dbReference>
<feature type="domain" description="ABC transporter" evidence="8">
    <location>
        <begin position="397"/>
        <end position="631"/>
    </location>
</feature>
<evidence type="ECO:0000313" key="11">
    <source>
        <dbReference type="Proteomes" id="UP001597120"/>
    </source>
</evidence>
<dbReference type="InterPro" id="IPR039421">
    <property type="entry name" value="Type_1_exporter"/>
</dbReference>
<feature type="transmembrane region" description="Helical" evidence="7">
    <location>
        <begin position="56"/>
        <end position="76"/>
    </location>
</feature>
<sequence length="643" mass="69354">MWGVIRQLAGFLRPCGWRFVLFFLTASVELTVLALAPLSFKFMIDEAIDPNNASAFWLILAVLGIGGIVGVGCGFLSDRLLAKMSAIVQRELRLKMFKQIQRLDTRSEAAGHKNEIVSRFTLDLPAIDGAMMSILTIGLQSLAVITISAAILFTLQWSMALIILAGASIIYLAPYLLGGRARAAFADYRKGLDGMAGDVQESLNGRMIIQGFGLQATFIGRFEARLKSLFVSHYHKNKMAASLDRLPIASLLAVNFTIIGFGSYLALNGHISLGALVAFFTIYTSMGNSVYNLTAILPSFASARVSLDRLSALLLEEEDVRGTEVGGSGNSGNGLNREGRAAAYTAGEQLAAASAVAASTVNTEAEARTRYASNVVDPGADCRAGAQRGGFLRSPSIKADQLRYAYNPGKTVIDGISFAIPAGTTAAFVGPSGSGKSTVLLLLLGLLRAQSGSLTMDRERLSCIDEELFRQSIGVVFQDSFLFRGTLLYNLKLGKPDASLDEVIEAARQADIHEFIAQLPHGYETVVEEDGGNFSGGQKQRIALARALIRKPSLLLLDEMTASLDPLAEAAVLKTIRKLAGQQTMVIVSHRLATIAGADQIFVLENGQIVERGRHEELLERNKLYASMWARQTEGTESRKYVV</sequence>
<dbReference type="Gene3D" id="3.40.50.300">
    <property type="entry name" value="P-loop containing nucleotide triphosphate hydrolases"/>
    <property type="match status" value="1"/>
</dbReference>
<keyword evidence="5 7" id="KW-1133">Transmembrane helix</keyword>
<comment type="caution">
    <text evidence="10">The sequence shown here is derived from an EMBL/GenBank/DDBJ whole genome shotgun (WGS) entry which is preliminary data.</text>
</comment>
<reference evidence="11" key="1">
    <citation type="journal article" date="2019" name="Int. J. Syst. Evol. Microbiol.">
        <title>The Global Catalogue of Microorganisms (GCM) 10K type strain sequencing project: providing services to taxonomists for standard genome sequencing and annotation.</title>
        <authorList>
            <consortium name="The Broad Institute Genomics Platform"/>
            <consortium name="The Broad Institute Genome Sequencing Center for Infectious Disease"/>
            <person name="Wu L."/>
            <person name="Ma J."/>
        </authorList>
    </citation>
    <scope>NUCLEOTIDE SEQUENCE [LARGE SCALE GENOMIC DNA]</scope>
    <source>
        <strain evidence="11">CCUG 57263</strain>
    </source>
</reference>
<dbReference type="InterPro" id="IPR036640">
    <property type="entry name" value="ABC1_TM_sf"/>
</dbReference>
<dbReference type="InterPro" id="IPR017871">
    <property type="entry name" value="ABC_transporter-like_CS"/>
</dbReference>
<evidence type="ECO:0000256" key="3">
    <source>
        <dbReference type="ARBA" id="ARBA00022741"/>
    </source>
</evidence>
<dbReference type="PANTHER" id="PTHR24221:SF654">
    <property type="entry name" value="ATP-BINDING CASSETTE SUB-FAMILY B MEMBER 6"/>
    <property type="match status" value="1"/>
</dbReference>
<feature type="transmembrane region" description="Helical" evidence="7">
    <location>
        <begin position="159"/>
        <end position="177"/>
    </location>
</feature>
<dbReference type="PANTHER" id="PTHR24221">
    <property type="entry name" value="ATP-BINDING CASSETTE SUB-FAMILY B"/>
    <property type="match status" value="1"/>
</dbReference>
<proteinExistence type="predicted"/>
<dbReference type="PROSITE" id="PS50893">
    <property type="entry name" value="ABC_TRANSPORTER_2"/>
    <property type="match status" value="1"/>
</dbReference>
<dbReference type="SUPFAM" id="SSF90123">
    <property type="entry name" value="ABC transporter transmembrane region"/>
    <property type="match status" value="1"/>
</dbReference>
<evidence type="ECO:0000259" key="8">
    <source>
        <dbReference type="PROSITE" id="PS50893"/>
    </source>
</evidence>
<keyword evidence="4 10" id="KW-0067">ATP-binding</keyword>
<evidence type="ECO:0000256" key="2">
    <source>
        <dbReference type="ARBA" id="ARBA00022692"/>
    </source>
</evidence>
<feature type="transmembrane region" description="Helical" evidence="7">
    <location>
        <begin position="20"/>
        <end position="44"/>
    </location>
</feature>
<keyword evidence="3" id="KW-0547">Nucleotide-binding</keyword>
<evidence type="ECO:0000256" key="5">
    <source>
        <dbReference type="ARBA" id="ARBA00022989"/>
    </source>
</evidence>
<feature type="transmembrane region" description="Helical" evidence="7">
    <location>
        <begin position="246"/>
        <end position="267"/>
    </location>
</feature>
<keyword evidence="11" id="KW-1185">Reference proteome</keyword>
<feature type="domain" description="ABC transmembrane type-1" evidence="9">
    <location>
        <begin position="20"/>
        <end position="302"/>
    </location>
</feature>
<dbReference type="EMBL" id="JBHTIU010000001">
    <property type="protein sequence ID" value="MFD0867661.1"/>
    <property type="molecule type" value="Genomic_DNA"/>
</dbReference>
<dbReference type="InterPro" id="IPR027417">
    <property type="entry name" value="P-loop_NTPase"/>
</dbReference>
<protein>
    <submittedName>
        <fullName evidence="10">ABC transporter ATP-binding protein</fullName>
    </submittedName>
</protein>
<dbReference type="PROSITE" id="PS50929">
    <property type="entry name" value="ABC_TM1F"/>
    <property type="match status" value="1"/>
</dbReference>
<dbReference type="GO" id="GO:0005524">
    <property type="term" value="F:ATP binding"/>
    <property type="evidence" value="ECO:0007669"/>
    <property type="project" value="UniProtKB-KW"/>
</dbReference>
<keyword evidence="2 7" id="KW-0812">Transmembrane</keyword>
<dbReference type="RefSeq" id="WP_379285435.1">
    <property type="nucleotide sequence ID" value="NZ_JBHTIU010000001.1"/>
</dbReference>
<dbReference type="InterPro" id="IPR011527">
    <property type="entry name" value="ABC1_TM_dom"/>
</dbReference>
<organism evidence="10 11">
    <name type="scientific">Paenibacillus residui</name>
    <dbReference type="NCBI Taxonomy" id="629724"/>
    <lineage>
        <taxon>Bacteria</taxon>
        <taxon>Bacillati</taxon>
        <taxon>Bacillota</taxon>
        <taxon>Bacilli</taxon>
        <taxon>Bacillales</taxon>
        <taxon>Paenibacillaceae</taxon>
        <taxon>Paenibacillus</taxon>
    </lineage>
</organism>
<evidence type="ECO:0000256" key="1">
    <source>
        <dbReference type="ARBA" id="ARBA00004651"/>
    </source>
</evidence>
<dbReference type="InterPro" id="IPR003439">
    <property type="entry name" value="ABC_transporter-like_ATP-bd"/>
</dbReference>
<dbReference type="InterPro" id="IPR003593">
    <property type="entry name" value="AAA+_ATPase"/>
</dbReference>
<dbReference type="SMART" id="SM00382">
    <property type="entry name" value="AAA"/>
    <property type="match status" value="1"/>
</dbReference>
<gene>
    <name evidence="10" type="ORF">ACFQ03_00685</name>
</gene>
<keyword evidence="6 7" id="KW-0472">Membrane</keyword>
<evidence type="ECO:0000256" key="4">
    <source>
        <dbReference type="ARBA" id="ARBA00022840"/>
    </source>
</evidence>
<dbReference type="Proteomes" id="UP001597120">
    <property type="component" value="Unassembled WGS sequence"/>
</dbReference>
<accession>A0ABW3D2N1</accession>
<evidence type="ECO:0000259" key="9">
    <source>
        <dbReference type="PROSITE" id="PS50929"/>
    </source>
</evidence>
<evidence type="ECO:0000256" key="7">
    <source>
        <dbReference type="SAM" id="Phobius"/>
    </source>
</evidence>
<feature type="transmembrane region" description="Helical" evidence="7">
    <location>
        <begin position="129"/>
        <end position="153"/>
    </location>
</feature>
<name>A0ABW3D2N1_9BACL</name>
<comment type="subcellular location">
    <subcellularLocation>
        <location evidence="1">Cell membrane</location>
        <topology evidence="1">Multi-pass membrane protein</topology>
    </subcellularLocation>
</comment>